<reference evidence="3" key="2">
    <citation type="submission" date="2015-01" db="EMBL/GenBank/DDBJ databases">
        <title>Evolutionary Origins and Diversification of the Mycorrhizal Mutualists.</title>
        <authorList>
            <consortium name="DOE Joint Genome Institute"/>
            <consortium name="Mycorrhizal Genomics Consortium"/>
            <person name="Kohler A."/>
            <person name="Kuo A."/>
            <person name="Nagy L.G."/>
            <person name="Floudas D."/>
            <person name="Copeland A."/>
            <person name="Barry K.W."/>
            <person name="Cichocki N."/>
            <person name="Veneault-Fourrey C."/>
            <person name="LaButti K."/>
            <person name="Lindquist E.A."/>
            <person name="Lipzen A."/>
            <person name="Lundell T."/>
            <person name="Morin E."/>
            <person name="Murat C."/>
            <person name="Riley R."/>
            <person name="Ohm R."/>
            <person name="Sun H."/>
            <person name="Tunlid A."/>
            <person name="Henrissat B."/>
            <person name="Grigoriev I.V."/>
            <person name="Hibbett D.S."/>
            <person name="Martin F."/>
        </authorList>
    </citation>
    <scope>NUCLEOTIDE SEQUENCE [LARGE SCALE GENOMIC DNA]</scope>
    <source>
        <strain evidence="3">UH-Slu-Lm8-n1</strain>
    </source>
</reference>
<evidence type="ECO:0000256" key="1">
    <source>
        <dbReference type="SAM" id="MobiDB-lite"/>
    </source>
</evidence>
<sequence>MLSRCQKHNPLDGDPVSVKDNEGKGRKAISTVRSPYLPHNHELFRSSWAMAEKWPSPEAEHHEIG</sequence>
<dbReference type="EMBL" id="KN835177">
    <property type="protein sequence ID" value="KIK45173.1"/>
    <property type="molecule type" value="Genomic_DNA"/>
</dbReference>
<dbReference type="OrthoDB" id="3233595at2759"/>
<proteinExistence type="predicted"/>
<dbReference type="InParanoid" id="A0A0D0BPX2"/>
<keyword evidence="3" id="KW-1185">Reference proteome</keyword>
<feature type="region of interest" description="Disordered" evidence="1">
    <location>
        <begin position="1"/>
        <end position="32"/>
    </location>
</feature>
<gene>
    <name evidence="2" type="ORF">CY34DRAFT_801900</name>
</gene>
<evidence type="ECO:0000313" key="2">
    <source>
        <dbReference type="EMBL" id="KIK45173.1"/>
    </source>
</evidence>
<name>A0A0D0BPX2_9AGAM</name>
<evidence type="ECO:0000313" key="3">
    <source>
        <dbReference type="Proteomes" id="UP000054485"/>
    </source>
</evidence>
<dbReference type="Proteomes" id="UP000054485">
    <property type="component" value="Unassembled WGS sequence"/>
</dbReference>
<organism evidence="2 3">
    <name type="scientific">Suillus luteus UH-Slu-Lm8-n1</name>
    <dbReference type="NCBI Taxonomy" id="930992"/>
    <lineage>
        <taxon>Eukaryota</taxon>
        <taxon>Fungi</taxon>
        <taxon>Dikarya</taxon>
        <taxon>Basidiomycota</taxon>
        <taxon>Agaricomycotina</taxon>
        <taxon>Agaricomycetes</taxon>
        <taxon>Agaricomycetidae</taxon>
        <taxon>Boletales</taxon>
        <taxon>Suillineae</taxon>
        <taxon>Suillaceae</taxon>
        <taxon>Suillus</taxon>
    </lineage>
</organism>
<dbReference type="HOGENOM" id="CLU_2851248_0_0_1"/>
<accession>A0A0D0BPX2</accession>
<dbReference type="AlphaFoldDB" id="A0A0D0BPX2"/>
<reference evidence="2 3" key="1">
    <citation type="submission" date="2014-04" db="EMBL/GenBank/DDBJ databases">
        <authorList>
            <consortium name="DOE Joint Genome Institute"/>
            <person name="Kuo A."/>
            <person name="Ruytinx J."/>
            <person name="Rineau F."/>
            <person name="Colpaert J."/>
            <person name="Kohler A."/>
            <person name="Nagy L.G."/>
            <person name="Floudas D."/>
            <person name="Copeland A."/>
            <person name="Barry K.W."/>
            <person name="Cichocki N."/>
            <person name="Veneault-Fourrey C."/>
            <person name="LaButti K."/>
            <person name="Lindquist E.A."/>
            <person name="Lipzen A."/>
            <person name="Lundell T."/>
            <person name="Morin E."/>
            <person name="Murat C."/>
            <person name="Sun H."/>
            <person name="Tunlid A."/>
            <person name="Henrissat B."/>
            <person name="Grigoriev I.V."/>
            <person name="Hibbett D.S."/>
            <person name="Martin F."/>
            <person name="Nordberg H.P."/>
            <person name="Cantor M.N."/>
            <person name="Hua S.X."/>
        </authorList>
    </citation>
    <scope>NUCLEOTIDE SEQUENCE [LARGE SCALE GENOMIC DNA]</scope>
    <source>
        <strain evidence="2 3">UH-Slu-Lm8-n1</strain>
    </source>
</reference>
<protein>
    <submittedName>
        <fullName evidence="2">Uncharacterized protein</fullName>
    </submittedName>
</protein>